<organism evidence="1 2">
    <name type="scientific">Agathobacter rectalis</name>
    <dbReference type="NCBI Taxonomy" id="39491"/>
    <lineage>
        <taxon>Bacteria</taxon>
        <taxon>Bacillati</taxon>
        <taxon>Bacillota</taxon>
        <taxon>Clostridia</taxon>
        <taxon>Lachnospirales</taxon>
        <taxon>Lachnospiraceae</taxon>
        <taxon>Agathobacter</taxon>
    </lineage>
</organism>
<feature type="non-terminal residue" evidence="1">
    <location>
        <position position="35"/>
    </location>
</feature>
<dbReference type="InterPro" id="IPR008523">
    <property type="entry name" value="DUF805"/>
</dbReference>
<dbReference type="AlphaFoldDB" id="A0AAW4WWH6"/>
<evidence type="ECO:0000313" key="1">
    <source>
        <dbReference type="EMBL" id="MCC2749075.1"/>
    </source>
</evidence>
<dbReference type="Proteomes" id="UP001197847">
    <property type="component" value="Unassembled WGS sequence"/>
</dbReference>
<dbReference type="GO" id="GO:0016020">
    <property type="term" value="C:membrane"/>
    <property type="evidence" value="ECO:0007669"/>
    <property type="project" value="InterPro"/>
</dbReference>
<gene>
    <name evidence="1" type="ORF">LK487_19075</name>
</gene>
<comment type="caution">
    <text evidence="1">The sequence shown here is derived from an EMBL/GenBank/DDBJ whole genome shotgun (WGS) entry which is preliminary data.</text>
</comment>
<sequence>MRFFRKTFIFHGRASRGEYWWVHLFTILLTAAVGI</sequence>
<reference evidence="1" key="1">
    <citation type="submission" date="2021-10" db="EMBL/GenBank/DDBJ databases">
        <title>Collection of gut derived symbiotic bacterial strains cultured from healthy donors.</title>
        <authorList>
            <person name="Lin H."/>
            <person name="Littmann E."/>
            <person name="Claire K."/>
            <person name="Pamer E."/>
        </authorList>
    </citation>
    <scope>NUCLEOTIDE SEQUENCE</scope>
    <source>
        <strain evidence="1">MSK.22.92</strain>
    </source>
</reference>
<dbReference type="Pfam" id="PF05656">
    <property type="entry name" value="DUF805"/>
    <property type="match status" value="1"/>
</dbReference>
<evidence type="ECO:0000313" key="2">
    <source>
        <dbReference type="Proteomes" id="UP001197847"/>
    </source>
</evidence>
<dbReference type="EMBL" id="JAJFBX010000522">
    <property type="protein sequence ID" value="MCC2749075.1"/>
    <property type="molecule type" value="Genomic_DNA"/>
</dbReference>
<proteinExistence type="predicted"/>
<protein>
    <submittedName>
        <fullName evidence="1">DUF805 domain-containing protein</fullName>
    </submittedName>
</protein>
<dbReference type="RefSeq" id="WP_420314443.1">
    <property type="nucleotide sequence ID" value="NZ_JAJFBX010000522.1"/>
</dbReference>
<name>A0AAW4WWH6_9FIRM</name>
<accession>A0AAW4WWH6</accession>